<dbReference type="PANTHER" id="PTHR43777">
    <property type="entry name" value="MOLYBDENUM COFACTOR CYTIDYLYLTRANSFERASE"/>
    <property type="match status" value="1"/>
</dbReference>
<evidence type="ECO:0000259" key="2">
    <source>
        <dbReference type="Pfam" id="PF12804"/>
    </source>
</evidence>
<dbReference type="Gene3D" id="3.90.550.10">
    <property type="entry name" value="Spore Coat Polysaccharide Biosynthesis Protein SpsA, Chain A"/>
    <property type="match status" value="1"/>
</dbReference>
<evidence type="ECO:0000256" key="1">
    <source>
        <dbReference type="ARBA" id="ARBA00022842"/>
    </source>
</evidence>
<dbReference type="RefSeq" id="WP_379083885.1">
    <property type="nucleotide sequence ID" value="NZ_JBHTJO010000001.1"/>
</dbReference>
<dbReference type="SUPFAM" id="SSF53448">
    <property type="entry name" value="Nucleotide-diphospho-sugar transferases"/>
    <property type="match status" value="1"/>
</dbReference>
<dbReference type="InterPro" id="IPR025877">
    <property type="entry name" value="MobA-like_NTP_Trfase"/>
</dbReference>
<evidence type="ECO:0000313" key="4">
    <source>
        <dbReference type="Proteomes" id="UP001597102"/>
    </source>
</evidence>
<proteinExistence type="predicted"/>
<keyword evidence="1" id="KW-0460">Magnesium</keyword>
<keyword evidence="3" id="KW-0808">Transferase</keyword>
<dbReference type="PANTHER" id="PTHR43777:SF1">
    <property type="entry name" value="MOLYBDENUM COFACTOR CYTIDYLYLTRANSFERASE"/>
    <property type="match status" value="1"/>
</dbReference>
<reference evidence="4" key="1">
    <citation type="journal article" date="2019" name="Int. J. Syst. Evol. Microbiol.">
        <title>The Global Catalogue of Microorganisms (GCM) 10K type strain sequencing project: providing services to taxonomists for standard genome sequencing and annotation.</title>
        <authorList>
            <consortium name="The Broad Institute Genomics Platform"/>
            <consortium name="The Broad Institute Genome Sequencing Center for Infectious Disease"/>
            <person name="Wu L."/>
            <person name="Ma J."/>
        </authorList>
    </citation>
    <scope>NUCLEOTIDE SEQUENCE [LARGE SCALE GENOMIC DNA]</scope>
    <source>
        <strain evidence="4">CCUG 61697</strain>
    </source>
</reference>
<dbReference type="EMBL" id="JBHTJO010000001">
    <property type="protein sequence ID" value="MFD0985492.1"/>
    <property type="molecule type" value="Genomic_DNA"/>
</dbReference>
<dbReference type="Pfam" id="PF12804">
    <property type="entry name" value="NTP_transf_3"/>
    <property type="match status" value="1"/>
</dbReference>
<accession>A0ABW3J4Y3</accession>
<keyword evidence="4" id="KW-1185">Reference proteome</keyword>
<protein>
    <submittedName>
        <fullName evidence="3">NTP transferase domain-containing protein</fullName>
    </submittedName>
</protein>
<dbReference type="GO" id="GO:0016740">
    <property type="term" value="F:transferase activity"/>
    <property type="evidence" value="ECO:0007669"/>
    <property type="project" value="UniProtKB-KW"/>
</dbReference>
<dbReference type="InterPro" id="IPR029044">
    <property type="entry name" value="Nucleotide-diphossugar_trans"/>
</dbReference>
<sequence>MTTSPFIAILAAGRASRFGKPKLDAPLAGRPVGHWVLEAVSSAGLPPGVVVVGPTPPDFLQAWPDWERLENPDPGRGLGSSLAIAAQEAATQEADAMLVLLADMPLLDPVFLNELASAETPAATIQDDGRPGAPALLPRSSYEALQALDGDRGAGKLLAQAPGLTLLRPPTGMLIDIDRPEDLARAEAELASRAKR</sequence>
<organism evidence="3 4">
    <name type="scientific">Methyloligella solikamskensis</name>
    <dbReference type="NCBI Taxonomy" id="1177756"/>
    <lineage>
        <taxon>Bacteria</taxon>
        <taxon>Pseudomonadati</taxon>
        <taxon>Pseudomonadota</taxon>
        <taxon>Alphaproteobacteria</taxon>
        <taxon>Hyphomicrobiales</taxon>
        <taxon>Hyphomicrobiaceae</taxon>
        <taxon>Methyloligella</taxon>
    </lineage>
</organism>
<comment type="caution">
    <text evidence="3">The sequence shown here is derived from an EMBL/GenBank/DDBJ whole genome shotgun (WGS) entry which is preliminary data.</text>
</comment>
<feature type="domain" description="MobA-like NTP transferase" evidence="2">
    <location>
        <begin position="8"/>
        <end position="160"/>
    </location>
</feature>
<gene>
    <name evidence="3" type="ORF">ACFQ2F_00065</name>
</gene>
<evidence type="ECO:0000313" key="3">
    <source>
        <dbReference type="EMBL" id="MFD0985492.1"/>
    </source>
</evidence>
<dbReference type="CDD" id="cd04182">
    <property type="entry name" value="GT_2_like_f"/>
    <property type="match status" value="1"/>
</dbReference>
<dbReference type="Proteomes" id="UP001597102">
    <property type="component" value="Unassembled WGS sequence"/>
</dbReference>
<name>A0ABW3J4Y3_9HYPH</name>